<accession>A0A078AUY4</accession>
<evidence type="ECO:0000313" key="3">
    <source>
        <dbReference type="Proteomes" id="UP000039865"/>
    </source>
</evidence>
<dbReference type="Proteomes" id="UP000039865">
    <property type="component" value="Unassembled WGS sequence"/>
</dbReference>
<gene>
    <name evidence="2" type="primary">Contig6723.g7198</name>
    <name evidence="2" type="ORF">STYLEM_14898</name>
</gene>
<organism evidence="2 3">
    <name type="scientific">Stylonychia lemnae</name>
    <name type="common">Ciliate</name>
    <dbReference type="NCBI Taxonomy" id="5949"/>
    <lineage>
        <taxon>Eukaryota</taxon>
        <taxon>Sar</taxon>
        <taxon>Alveolata</taxon>
        <taxon>Ciliophora</taxon>
        <taxon>Intramacronucleata</taxon>
        <taxon>Spirotrichea</taxon>
        <taxon>Stichotrichia</taxon>
        <taxon>Sporadotrichida</taxon>
        <taxon>Oxytrichidae</taxon>
        <taxon>Stylonychinae</taxon>
        <taxon>Stylonychia</taxon>
    </lineage>
</organism>
<dbReference type="Gene3D" id="1.25.10.10">
    <property type="entry name" value="Leucine-rich Repeat Variant"/>
    <property type="match status" value="1"/>
</dbReference>
<keyword evidence="3" id="KW-1185">Reference proteome</keyword>
<dbReference type="SUPFAM" id="SSF48371">
    <property type="entry name" value="ARM repeat"/>
    <property type="match status" value="1"/>
</dbReference>
<protein>
    <submittedName>
        <fullName evidence="2">Uncharacterized protein</fullName>
    </submittedName>
</protein>
<reference evidence="2 3" key="1">
    <citation type="submission" date="2014-06" db="EMBL/GenBank/DDBJ databases">
        <authorList>
            <person name="Swart Estienne"/>
        </authorList>
    </citation>
    <scope>NUCLEOTIDE SEQUENCE [LARGE SCALE GENOMIC DNA]</scope>
    <source>
        <strain evidence="2 3">130c</strain>
    </source>
</reference>
<name>A0A078AUY4_STYLE</name>
<sequence length="253" mass="28292">MSKPPIRSENRVVGKAPQISNRLQEAPKPLRNASTNRLNQMKTTGIIEEIKDKPKVGFTEKPSDRFKKIKAADPFSGGKKHKTNFGYVYSSGGVPIRINHGSVVNKIQWDTDPSQLDYDPLLINCFEGLLETEHPYALCANSGLQEMLSSHGAAEKTIPVVQKLIMPLRNAFMSSDKEIWNKGLEALRKLSQTVGHHLTPHIHILLAQLNKKMANKPMREKIMGVLNTIEEQGGKEALDVLRSKIPTYTSIYT</sequence>
<feature type="compositionally biased region" description="Basic and acidic residues" evidence="1">
    <location>
        <begin position="1"/>
        <end position="12"/>
    </location>
</feature>
<dbReference type="EMBL" id="CCKQ01014071">
    <property type="protein sequence ID" value="CDW85811.1"/>
    <property type="molecule type" value="Genomic_DNA"/>
</dbReference>
<dbReference type="InterPro" id="IPR019399">
    <property type="entry name" value="Parkin_co-regulated_protein"/>
</dbReference>
<dbReference type="InterPro" id="IPR016024">
    <property type="entry name" value="ARM-type_fold"/>
</dbReference>
<dbReference type="PANTHER" id="PTHR21207:SF1">
    <property type="entry name" value="PACRG-LIKE PROTEIN"/>
    <property type="match status" value="1"/>
</dbReference>
<dbReference type="AlphaFoldDB" id="A0A078AUY4"/>
<dbReference type="OMA" id="HKLQWEC"/>
<evidence type="ECO:0000256" key="1">
    <source>
        <dbReference type="SAM" id="MobiDB-lite"/>
    </source>
</evidence>
<dbReference type="OrthoDB" id="10258089at2759"/>
<evidence type="ECO:0000313" key="2">
    <source>
        <dbReference type="EMBL" id="CDW85811.1"/>
    </source>
</evidence>
<dbReference type="Pfam" id="PF10274">
    <property type="entry name" value="ParcG"/>
    <property type="match status" value="1"/>
</dbReference>
<dbReference type="PANTHER" id="PTHR21207">
    <property type="entry name" value="PARKIN COREGULATED GENE PROTEIN PARK2 COREGULATED"/>
    <property type="match status" value="1"/>
</dbReference>
<proteinExistence type="predicted"/>
<feature type="compositionally biased region" description="Polar residues" evidence="1">
    <location>
        <begin position="32"/>
        <end position="43"/>
    </location>
</feature>
<dbReference type="InterPro" id="IPR011989">
    <property type="entry name" value="ARM-like"/>
</dbReference>
<feature type="region of interest" description="Disordered" evidence="1">
    <location>
        <begin position="1"/>
        <end position="43"/>
    </location>
</feature>
<dbReference type="InParanoid" id="A0A078AUY4"/>